<feature type="compositionally biased region" description="Acidic residues" evidence="1">
    <location>
        <begin position="263"/>
        <end position="274"/>
    </location>
</feature>
<evidence type="ECO:0000313" key="3">
    <source>
        <dbReference type="Proteomes" id="UP000694865"/>
    </source>
</evidence>
<feature type="signal peptide" evidence="2">
    <location>
        <begin position="1"/>
        <end position="21"/>
    </location>
</feature>
<evidence type="ECO:0000256" key="1">
    <source>
        <dbReference type="SAM" id="MobiDB-lite"/>
    </source>
</evidence>
<reference evidence="4" key="1">
    <citation type="submission" date="2025-08" db="UniProtKB">
        <authorList>
            <consortium name="RefSeq"/>
        </authorList>
    </citation>
    <scope>IDENTIFICATION</scope>
    <source>
        <tissue evidence="4">Testes</tissue>
    </source>
</reference>
<sequence length="280" mass="32358">MMKLNFLFFCLLSIMYTVAIAVREHKNGWAVRNRYYTDSGSQQTFVDKNLVFNRSGIINKWRFYSRKAGIINLQVWRPESENGCRMTLVNQTTVDVDDNFGRLQIITLPEDQRIRVKKGDLIGWNNPGIGVITWNTDWSSNDQHHCFKWGLKPEINHVYDLNHDITWGPSRVYSIMAIFTGMLLFLQIKLPTTLVLSGFGPRLTSNFHTYSIRADGNCFLRAISFSLTGDENRFHILDKINSNSRNEKEILNVDTQPGNFLGETDDSDNDDENESEKIMM</sequence>
<keyword evidence="2" id="KW-0732">Signal</keyword>
<evidence type="ECO:0000313" key="4">
    <source>
        <dbReference type="RefSeq" id="XP_006812417.1"/>
    </source>
</evidence>
<accession>A0ABM0LXC6</accession>
<keyword evidence="3" id="KW-1185">Reference proteome</keyword>
<feature type="chain" id="PRO_5046883067" evidence="2">
    <location>
        <begin position="22"/>
        <end position="280"/>
    </location>
</feature>
<evidence type="ECO:0000256" key="2">
    <source>
        <dbReference type="SAM" id="SignalP"/>
    </source>
</evidence>
<feature type="region of interest" description="Disordered" evidence="1">
    <location>
        <begin position="255"/>
        <end position="280"/>
    </location>
</feature>
<organism evidence="3 4">
    <name type="scientific">Saccoglossus kowalevskii</name>
    <name type="common">Acorn worm</name>
    <dbReference type="NCBI Taxonomy" id="10224"/>
    <lineage>
        <taxon>Eukaryota</taxon>
        <taxon>Metazoa</taxon>
        <taxon>Hemichordata</taxon>
        <taxon>Enteropneusta</taxon>
        <taxon>Harrimaniidae</taxon>
        <taxon>Saccoglossus</taxon>
    </lineage>
</organism>
<proteinExistence type="predicted"/>
<protein>
    <submittedName>
        <fullName evidence="4">Uncharacterized protein LOC102809931</fullName>
    </submittedName>
</protein>
<name>A0ABM0LXC6_SACKO</name>
<dbReference type="GeneID" id="102809931"/>
<dbReference type="RefSeq" id="XP_006812417.1">
    <property type="nucleotide sequence ID" value="XM_006812354.1"/>
</dbReference>
<gene>
    <name evidence="4" type="primary">LOC102809931</name>
</gene>
<dbReference type="Proteomes" id="UP000694865">
    <property type="component" value="Unplaced"/>
</dbReference>